<feature type="compositionally biased region" description="Low complexity" evidence="7">
    <location>
        <begin position="880"/>
        <end position="890"/>
    </location>
</feature>
<evidence type="ECO:0000256" key="1">
    <source>
        <dbReference type="ARBA" id="ARBA00004340"/>
    </source>
</evidence>
<feature type="domain" description="PCI" evidence="8">
    <location>
        <begin position="1559"/>
        <end position="1735"/>
    </location>
</feature>
<comment type="caution">
    <text evidence="9">The sequence shown here is derived from an EMBL/GenBank/DDBJ whole genome shotgun (WGS) entry which is preliminary data.</text>
</comment>
<dbReference type="GO" id="GO:0005852">
    <property type="term" value="C:eukaryotic translation initiation factor 3 complex"/>
    <property type="evidence" value="ECO:0007669"/>
    <property type="project" value="InterPro"/>
</dbReference>
<dbReference type="InterPro" id="IPR045379">
    <property type="entry name" value="Crinkler_N"/>
</dbReference>
<evidence type="ECO:0000256" key="2">
    <source>
        <dbReference type="ARBA" id="ARBA00004613"/>
    </source>
</evidence>
<keyword evidence="10" id="KW-1185">Reference proteome</keyword>
<evidence type="ECO:0000313" key="9">
    <source>
        <dbReference type="EMBL" id="DAZ93760.1"/>
    </source>
</evidence>
<proteinExistence type="inferred from homology"/>
<dbReference type="Pfam" id="PF01399">
    <property type="entry name" value="PCI"/>
    <property type="match status" value="1"/>
</dbReference>
<feature type="compositionally biased region" description="Basic and acidic residues" evidence="7">
    <location>
        <begin position="389"/>
        <end position="398"/>
    </location>
</feature>
<dbReference type="InterPro" id="IPR036388">
    <property type="entry name" value="WH-like_DNA-bd_sf"/>
</dbReference>
<keyword evidence="4" id="KW-0964">Secreted</keyword>
<feature type="compositionally biased region" description="Basic and acidic residues" evidence="7">
    <location>
        <begin position="1132"/>
        <end position="1146"/>
    </location>
</feature>
<dbReference type="GO" id="GO:0003723">
    <property type="term" value="F:RNA binding"/>
    <property type="evidence" value="ECO:0007669"/>
    <property type="project" value="InterPro"/>
</dbReference>
<keyword evidence="5" id="KW-0396">Initiation factor</keyword>
<dbReference type="InterPro" id="IPR008905">
    <property type="entry name" value="EIF3C_N_dom"/>
</dbReference>
<evidence type="ECO:0000256" key="7">
    <source>
        <dbReference type="SAM" id="MobiDB-lite"/>
    </source>
</evidence>
<dbReference type="InterPro" id="IPR002775">
    <property type="entry name" value="DNA/RNA-bd_Alba-like"/>
</dbReference>
<feature type="compositionally biased region" description="Basic residues" evidence="7">
    <location>
        <begin position="444"/>
        <end position="459"/>
    </location>
</feature>
<keyword evidence="6" id="KW-0648">Protein biosynthesis</keyword>
<evidence type="ECO:0000256" key="3">
    <source>
        <dbReference type="ARBA" id="ARBA00022490"/>
    </source>
</evidence>
<evidence type="ECO:0000256" key="5">
    <source>
        <dbReference type="ARBA" id="ARBA00022540"/>
    </source>
</evidence>
<dbReference type="GO" id="GO:0005576">
    <property type="term" value="C:extracellular region"/>
    <property type="evidence" value="ECO:0007669"/>
    <property type="project" value="UniProtKB-SubCell"/>
</dbReference>
<dbReference type="Pfam" id="PF20147">
    <property type="entry name" value="Crinkler"/>
    <property type="match status" value="1"/>
</dbReference>
<feature type="compositionally biased region" description="Low complexity" evidence="7">
    <location>
        <begin position="1084"/>
        <end position="1097"/>
    </location>
</feature>
<protein>
    <recommendedName>
        <fullName evidence="8">PCI domain-containing protein</fullName>
    </recommendedName>
</protein>
<feature type="non-terminal residue" evidence="9">
    <location>
        <position position="1"/>
    </location>
</feature>
<dbReference type="SUPFAM" id="SSF46785">
    <property type="entry name" value="Winged helix' DNA-binding domain"/>
    <property type="match status" value="1"/>
</dbReference>
<evidence type="ECO:0000256" key="6">
    <source>
        <dbReference type="ARBA" id="ARBA00022917"/>
    </source>
</evidence>
<feature type="compositionally biased region" description="Low complexity" evidence="7">
    <location>
        <begin position="1803"/>
        <end position="1815"/>
    </location>
</feature>
<dbReference type="SMART" id="SM00088">
    <property type="entry name" value="PINT"/>
    <property type="match status" value="1"/>
</dbReference>
<dbReference type="HAMAP" id="MF_03002">
    <property type="entry name" value="eIF3c"/>
    <property type="match status" value="1"/>
</dbReference>
<dbReference type="GO" id="GO:0003743">
    <property type="term" value="F:translation initiation factor activity"/>
    <property type="evidence" value="ECO:0007669"/>
    <property type="project" value="UniProtKB-KW"/>
</dbReference>
<dbReference type="PROSITE" id="PS50250">
    <property type="entry name" value="PCI"/>
    <property type="match status" value="1"/>
</dbReference>
<feature type="region of interest" description="Disordered" evidence="7">
    <location>
        <begin position="869"/>
        <end position="909"/>
    </location>
</feature>
<dbReference type="Proteomes" id="UP001146120">
    <property type="component" value="Unassembled WGS sequence"/>
</dbReference>
<feature type="region of interest" description="Disordered" evidence="7">
    <location>
        <begin position="1763"/>
        <end position="1846"/>
    </location>
</feature>
<feature type="compositionally biased region" description="Basic residues" evidence="7">
    <location>
        <begin position="399"/>
        <end position="408"/>
    </location>
</feature>
<name>A0AAV2YIG5_9STRA</name>
<comment type="subcellular location">
    <subcellularLocation>
        <location evidence="1">Host cell</location>
    </subcellularLocation>
    <subcellularLocation>
        <location evidence="2">Secreted</location>
    </subcellularLocation>
</comment>
<feature type="compositionally biased region" description="Low complexity" evidence="7">
    <location>
        <begin position="428"/>
        <end position="437"/>
    </location>
</feature>
<dbReference type="PANTHER" id="PTHR13937">
    <property type="entry name" value="EUKARYOTIC TRANSLATION INITATION FACTOR 3, SUBUNIT 8 EIF3S8 -RELATED"/>
    <property type="match status" value="1"/>
</dbReference>
<feature type="compositionally biased region" description="Acidic residues" evidence="7">
    <location>
        <begin position="1026"/>
        <end position="1083"/>
    </location>
</feature>
<feature type="region of interest" description="Disordered" evidence="7">
    <location>
        <begin position="371"/>
        <end position="519"/>
    </location>
</feature>
<dbReference type="Pfam" id="PF05470">
    <property type="entry name" value="eIF-3c_N"/>
    <property type="match status" value="1"/>
</dbReference>
<evidence type="ECO:0000256" key="4">
    <source>
        <dbReference type="ARBA" id="ARBA00022525"/>
    </source>
</evidence>
<organism evidence="9 10">
    <name type="scientific">Lagenidium giganteum</name>
    <dbReference type="NCBI Taxonomy" id="4803"/>
    <lineage>
        <taxon>Eukaryota</taxon>
        <taxon>Sar</taxon>
        <taxon>Stramenopiles</taxon>
        <taxon>Oomycota</taxon>
        <taxon>Peronosporomycetes</taxon>
        <taxon>Pythiales</taxon>
        <taxon>Pythiaceae</taxon>
    </lineage>
</organism>
<feature type="compositionally biased region" description="Basic and acidic residues" evidence="7">
    <location>
        <begin position="460"/>
        <end position="474"/>
    </location>
</feature>
<accession>A0AAV2YIG5</accession>
<dbReference type="EMBL" id="DAKRPA010000294">
    <property type="protein sequence ID" value="DAZ93760.1"/>
    <property type="molecule type" value="Genomic_DNA"/>
</dbReference>
<evidence type="ECO:0000313" key="10">
    <source>
        <dbReference type="Proteomes" id="UP001146120"/>
    </source>
</evidence>
<feature type="region of interest" description="Disordered" evidence="7">
    <location>
        <begin position="188"/>
        <end position="215"/>
    </location>
</feature>
<evidence type="ECO:0000259" key="8">
    <source>
        <dbReference type="PROSITE" id="PS50250"/>
    </source>
</evidence>
<feature type="region of interest" description="Disordered" evidence="7">
    <location>
        <begin position="1017"/>
        <end position="1146"/>
    </location>
</feature>
<dbReference type="Pfam" id="PF26569">
    <property type="entry name" value="EIF3CL_C"/>
    <property type="match status" value="1"/>
</dbReference>
<feature type="compositionally biased region" description="Basic and acidic residues" evidence="7">
    <location>
        <begin position="482"/>
        <end position="495"/>
    </location>
</feature>
<dbReference type="InterPro" id="IPR027516">
    <property type="entry name" value="EIF3C"/>
</dbReference>
<dbReference type="GO" id="GO:0031369">
    <property type="term" value="F:translation initiation factor binding"/>
    <property type="evidence" value="ECO:0007669"/>
    <property type="project" value="InterPro"/>
</dbReference>
<feature type="compositionally biased region" description="Basic and acidic residues" evidence="7">
    <location>
        <begin position="504"/>
        <end position="519"/>
    </location>
</feature>
<dbReference type="Pfam" id="PF01918">
    <property type="entry name" value="Alba"/>
    <property type="match status" value="1"/>
</dbReference>
<dbReference type="SUPFAM" id="SSF82704">
    <property type="entry name" value="AlbA-like"/>
    <property type="match status" value="1"/>
</dbReference>
<dbReference type="InterPro" id="IPR058999">
    <property type="entry name" value="EIF3CL_C"/>
</dbReference>
<gene>
    <name evidence="9" type="ORF">N0F65_000603</name>
</gene>
<reference evidence="9" key="1">
    <citation type="submission" date="2022-11" db="EMBL/GenBank/DDBJ databases">
        <authorList>
            <person name="Morgan W.R."/>
            <person name="Tartar A."/>
        </authorList>
    </citation>
    <scope>NUCLEOTIDE SEQUENCE</scope>
    <source>
        <strain evidence="9">ARSEF 373</strain>
    </source>
</reference>
<dbReference type="PANTHER" id="PTHR13937:SF0">
    <property type="entry name" value="EUKARYOTIC TRANSLATION INITIATION FACTOR 3 SUBUNIT C-RELATED"/>
    <property type="match status" value="1"/>
</dbReference>
<dbReference type="InterPro" id="IPR036882">
    <property type="entry name" value="Alba-like_dom_sf"/>
</dbReference>
<reference evidence="9" key="2">
    <citation type="journal article" date="2023" name="Microbiol Resour">
        <title>Decontamination and Annotation of the Draft Genome Sequence of the Oomycete Lagenidium giganteum ARSEF 373.</title>
        <authorList>
            <person name="Morgan W.R."/>
            <person name="Tartar A."/>
        </authorList>
    </citation>
    <scope>NUCLEOTIDE SEQUENCE</scope>
    <source>
        <strain evidence="9">ARSEF 373</strain>
    </source>
</reference>
<keyword evidence="3" id="KW-0963">Cytoplasm</keyword>
<dbReference type="InterPro" id="IPR000717">
    <property type="entry name" value="PCI_dom"/>
</dbReference>
<feature type="compositionally biased region" description="Low complexity" evidence="7">
    <location>
        <begin position="188"/>
        <end position="198"/>
    </location>
</feature>
<sequence length="1846" mass="205424">FESAMASMMEKDIDGCEMYIESVKEDTLAYESFLASTKKDIADANRSVEEMAIDTCTLRVRMKELELDEEMVKQSETEAVMEKIIAQKRLVEIGGYDSAVRALKKALQDSKTELAMTQSEKMSVISEERKLEQELHNLGLILQRCRRNTANLQDEYAAIMKSKQEVDAKLKQLPMFLHGNQDLLSSSYSYSSSSSCSSPRGAYSPSKRTRGAHQDASCCNLSPLSVAEASTEAHGKTRETTGTTAHEAAAAMDKYRRVEKTKKEDETPVEPNEIRITQQGKVRNYITYANGLFADKNEKSVVLKAMGNAISKAVTVAEILKHRIAHLHQITQISSIETIDAYEPLEEGLDRIETKRHIPCISIQLSLDKLNEQDPGYQPPIPVELVSAGHDEKEERKPKFNRGHRRTGSGKVQAATSGSEESDRDDTAAAGAASGNAKPVRGTYAKRGRGGRGGRGGRKPRTDSKSGAEDEPKSKPSQNNQKKKEDGEQPKDAAKQKKKPAKKPLADKNEAAEDNKDDADLRRAVTKAKNDLVAVAEDVDEARVVEVPDAAVVAERQERNQLLLPQQVQRNKPVPSHQAHQFPTRVMVTLCCAVVGTMGSVLAVDIEARKYVAELKKAIGTEQKYTYAPSELQLYLAKKGEALLESCDAARWSGLEIGFDHCFLINVPKNFGYDLEPHEGENHVLVVGPTVGNVRLQTWQQLNVMASNKSDEGINPKDPSTPSQTSLCTDIIRSLGESHVRKPCLGETADAKNEALVLNISFFGGNVVQHLGIGDIRQRVVCGDFQTGVRNGLAGRSIDTSIANVYLVLDDTQVIYKHRASSPRLKSAVFVQLHHQTRPTDTAHAAASKQRQQADADAAVASMASRFWAGGSSSDEDSDNSSGSDVENVNQQAARAASRWAVQSDSESEEEVRVVKSAKDKAFENIERGCNALKNHMKINDWTKILSEFDQMSKAMDKAKNVIAASGYPTFYVRAMMCIRDRNKAEQKKMSKENSKALIRMKGKVKAVKETLERQMEEFRKNPVESAEEESSEEEDSSEEDSDEDSDEESEEASDDSEEASEEASEEESEESGSDDDDDDDSSDGSWPSQSDSSSDSSSEDDGELKGRAKWLKQVPAEGSKKKDKGPKQPRAAREIKQRRPSFEQEKKVEEELKLSVSQFDRRLKEVVANRGKKGTELNEQLATLRKLSNYARRLGPAREIMSTMYLLGAQLFDTSNKIDRVMSSRHWRLARKDLATIVTVLEQNPGFTLAPLTSEDQADILKAGRGEIAEKDDDDEKYVDTLPKVGEKGVVKVSGDLAAFVERLSDEYTKSLQQTDPHTSEYISRLFDEGLLIEIAQSVQKYYERQNDVVRASNVALIRAELIYYKHDTIAQAVHESQAKRLVYGDPVFIHPACNGASVKKVAMAQYNASNVHPASISGPPTVQVEQLDTEKELRELCLYVFKHADLRSKTRAMLCRIYHHALHDRFHEARDLLLMSHIRDNITDADIPTQILFNRMMAQLGLSAFRAGLVWEAHACLSEICTGSRTKELLAQGMQSFRYQERDPDQERIERRRQVPYHMHINLELLESAHLVSAMLLEVPNMVNSNNGAERKRVVSKAFRKLLEFHERLVFEGPPENARDHVVAAAKLLAQGSWKSAVELLATLPVWDLFPGEGVAARVRAMVQHKIQVEALRTYLLAFSEEYDSVSLERLTEMFELDDKTVHSVVSKMMINEELHGAWDQSSQSIVLHKTERSPLQTLALQYSEKLSLLVENNERMMDLRSSNSKDDWNRRGDGGRRSMAGGDNRGHGSRASQGGDNRNRGQSQGSRSSFGGAREGSFHRSNSARGGRGGGRGSRSGSDRNFR</sequence>
<dbReference type="Gene3D" id="1.10.10.10">
    <property type="entry name" value="Winged helix-like DNA-binding domain superfamily/Winged helix DNA-binding domain"/>
    <property type="match status" value="1"/>
</dbReference>
<dbReference type="GO" id="GO:0043657">
    <property type="term" value="C:host cell"/>
    <property type="evidence" value="ECO:0007669"/>
    <property type="project" value="UniProtKB-SubCell"/>
</dbReference>
<dbReference type="Gene3D" id="3.30.110.20">
    <property type="entry name" value="Alba-like domain"/>
    <property type="match status" value="1"/>
</dbReference>
<dbReference type="InterPro" id="IPR036390">
    <property type="entry name" value="WH_DNA-bd_sf"/>
</dbReference>
<feature type="compositionally biased region" description="Basic and acidic residues" evidence="7">
    <location>
        <begin position="1763"/>
        <end position="1779"/>
    </location>
</feature>